<gene>
    <name evidence="1" type="ORF">PhaeoP13_02638</name>
</gene>
<evidence type="ECO:0000313" key="2">
    <source>
        <dbReference type="Proteomes" id="UP000218606"/>
    </source>
</evidence>
<protein>
    <submittedName>
        <fullName evidence="1">Uncharacterized protein</fullName>
    </submittedName>
</protein>
<dbReference type="AlphaFoldDB" id="A0AAN1LBF9"/>
<proteinExistence type="predicted"/>
<accession>A0AAN1LBF9</accession>
<organism evidence="1 2">
    <name type="scientific">Phaeobacter piscinae</name>
    <dbReference type="NCBI Taxonomy" id="1580596"/>
    <lineage>
        <taxon>Bacteria</taxon>
        <taxon>Pseudomonadati</taxon>
        <taxon>Pseudomonadota</taxon>
        <taxon>Alphaproteobacteria</taxon>
        <taxon>Rhodobacterales</taxon>
        <taxon>Roseobacteraceae</taxon>
        <taxon>Phaeobacter</taxon>
    </lineage>
</organism>
<evidence type="ECO:0000313" key="1">
    <source>
        <dbReference type="EMBL" id="ATG44551.1"/>
    </source>
</evidence>
<sequence length="47" mass="5111">MTANISGKTKTFSLHLTFEERSRLEVAANGVPLGAYIRTVLFGGDLK</sequence>
<name>A0AAN1LBF9_9RHOB</name>
<dbReference type="Proteomes" id="UP000218606">
    <property type="component" value="Chromosome"/>
</dbReference>
<reference evidence="1 2" key="1">
    <citation type="journal article" date="2017" name="Front. Microbiol.">
        <title>Phaeobacter piscinae sp. nov., a species of the Roseobacter group and potential aquaculture probiont.</title>
        <authorList>
            <person name="Sonnenschein E.C."/>
            <person name="Phippen C.B.W."/>
            <person name="Nielsen K.F."/>
            <person name="Mateiu R.V."/>
            <person name="Melchiorsen J."/>
            <person name="Gram L."/>
            <person name="Overmann J."/>
            <person name="Freese H.M."/>
        </authorList>
    </citation>
    <scope>NUCLEOTIDE SEQUENCE [LARGE SCALE GENOMIC DNA]</scope>
    <source>
        <strain evidence="1 2">P13</strain>
    </source>
</reference>
<dbReference type="EMBL" id="CP010767">
    <property type="protein sequence ID" value="ATG44551.1"/>
    <property type="molecule type" value="Genomic_DNA"/>
</dbReference>